<dbReference type="AlphaFoldDB" id="A0A1J4JZX0"/>
<dbReference type="InterPro" id="IPR036028">
    <property type="entry name" value="SH3-like_dom_sf"/>
</dbReference>
<dbReference type="VEuPathDB" id="TrichDB:TRFO_29586"/>
<feature type="compositionally biased region" description="Polar residues" evidence="1">
    <location>
        <begin position="333"/>
        <end position="349"/>
    </location>
</feature>
<gene>
    <name evidence="2" type="ORF">TRFO_29586</name>
</gene>
<name>A0A1J4JZX0_9EUKA</name>
<dbReference type="SUPFAM" id="SSF50044">
    <property type="entry name" value="SH3-domain"/>
    <property type="match status" value="1"/>
</dbReference>
<organism evidence="2 3">
    <name type="scientific">Tritrichomonas foetus</name>
    <dbReference type="NCBI Taxonomy" id="1144522"/>
    <lineage>
        <taxon>Eukaryota</taxon>
        <taxon>Metamonada</taxon>
        <taxon>Parabasalia</taxon>
        <taxon>Tritrichomonadida</taxon>
        <taxon>Tritrichomonadidae</taxon>
        <taxon>Tritrichomonas</taxon>
    </lineage>
</organism>
<protein>
    <recommendedName>
        <fullName evidence="4">SH3 domain-containing protein</fullName>
    </recommendedName>
</protein>
<dbReference type="Proteomes" id="UP000179807">
    <property type="component" value="Unassembled WGS sequence"/>
</dbReference>
<dbReference type="RefSeq" id="XP_068356212.1">
    <property type="nucleotide sequence ID" value="XM_068506862.1"/>
</dbReference>
<proteinExistence type="predicted"/>
<sequence>MKPVQLQEEKKKYAKHFRNICLYASKVGKRHEFFSKTYFKFGRILSSTLASIPHSEEFHELSKHNGSSNIQEKNQEAPGIYGSTIENFQEMFRIIDIIVVAAKVFSKEIQNEIVDVISSLFSFECELIAKEKMNVRNAHLLRKEAMHVYLARQKNVADLYALIEKEKTITQNSPNNDHNPKLKGLLLKYFSALSSSRSALHDLNFAHQKYIRTIIQSVIQIRVAMVQRITQLKSIFFLGYPFIIRLAEQLEKFAAYQEKNKEEGSLWKTEFSQFVSANKLYRSPQPIRKFEVYNFSFVDHMIPFPFVSLACQHGGFPLHIGKITRKFSPGDFSSNNSVSDQNSPQNNDVASEKVQDSSESNVNNFAHEIEVEEGEKVFVYENPVYDWILIAKPHSHKFGFVPTKIVEIVSGETLVTTMPHVCGKEESGFCFSSAELVLKKGDSDENGCAVLCECLCGAISEVSRHELGSF</sequence>
<evidence type="ECO:0000313" key="2">
    <source>
        <dbReference type="EMBL" id="OHT03076.1"/>
    </source>
</evidence>
<evidence type="ECO:0000313" key="3">
    <source>
        <dbReference type="Proteomes" id="UP000179807"/>
    </source>
</evidence>
<reference evidence="2" key="1">
    <citation type="submission" date="2016-10" db="EMBL/GenBank/DDBJ databases">
        <authorList>
            <person name="Benchimol M."/>
            <person name="Almeida L.G."/>
            <person name="Vasconcelos A.T."/>
            <person name="Perreira-Neves A."/>
            <person name="Rosa I.A."/>
            <person name="Tasca T."/>
            <person name="Bogo M.R."/>
            <person name="de Souza W."/>
        </authorList>
    </citation>
    <scope>NUCLEOTIDE SEQUENCE [LARGE SCALE GENOMIC DNA]</scope>
    <source>
        <strain evidence="2">K</strain>
    </source>
</reference>
<dbReference type="EMBL" id="MLAK01000840">
    <property type="protein sequence ID" value="OHT03076.1"/>
    <property type="molecule type" value="Genomic_DNA"/>
</dbReference>
<accession>A0A1J4JZX0</accession>
<feature type="region of interest" description="Disordered" evidence="1">
    <location>
        <begin position="333"/>
        <end position="360"/>
    </location>
</feature>
<evidence type="ECO:0008006" key="4">
    <source>
        <dbReference type="Google" id="ProtNLM"/>
    </source>
</evidence>
<dbReference type="GeneID" id="94841566"/>
<keyword evidence="3" id="KW-1185">Reference proteome</keyword>
<evidence type="ECO:0000256" key="1">
    <source>
        <dbReference type="SAM" id="MobiDB-lite"/>
    </source>
</evidence>
<comment type="caution">
    <text evidence="2">The sequence shown here is derived from an EMBL/GenBank/DDBJ whole genome shotgun (WGS) entry which is preliminary data.</text>
</comment>